<organism evidence="1 2">
    <name type="scientific">Pristionchus mayeri</name>
    <dbReference type="NCBI Taxonomy" id="1317129"/>
    <lineage>
        <taxon>Eukaryota</taxon>
        <taxon>Metazoa</taxon>
        <taxon>Ecdysozoa</taxon>
        <taxon>Nematoda</taxon>
        <taxon>Chromadorea</taxon>
        <taxon>Rhabditida</taxon>
        <taxon>Rhabditina</taxon>
        <taxon>Diplogasteromorpha</taxon>
        <taxon>Diplogasteroidea</taxon>
        <taxon>Neodiplogasteridae</taxon>
        <taxon>Pristionchus</taxon>
    </lineage>
</organism>
<proteinExistence type="predicted"/>
<name>A0AAN5CX39_9BILA</name>
<evidence type="ECO:0000313" key="2">
    <source>
        <dbReference type="Proteomes" id="UP001328107"/>
    </source>
</evidence>
<dbReference type="Proteomes" id="UP001328107">
    <property type="component" value="Unassembled WGS sequence"/>
</dbReference>
<evidence type="ECO:0000313" key="1">
    <source>
        <dbReference type="EMBL" id="GMR52234.1"/>
    </source>
</evidence>
<sequence>MTRWLRIFVNNMNALTADEDDKLNRFVRMKLRAVIYWRHMKELPPDEGERGQSATSNETQE</sequence>
<reference evidence="2" key="1">
    <citation type="submission" date="2022-10" db="EMBL/GenBank/DDBJ databases">
        <title>Genome assembly of Pristionchus species.</title>
        <authorList>
            <person name="Yoshida K."/>
            <person name="Sommer R.J."/>
        </authorList>
    </citation>
    <scope>NUCLEOTIDE SEQUENCE [LARGE SCALE GENOMIC DNA]</scope>
    <source>
        <strain evidence="2">RS5460</strain>
    </source>
</reference>
<comment type="caution">
    <text evidence="1">The sequence shown here is derived from an EMBL/GenBank/DDBJ whole genome shotgun (WGS) entry which is preliminary data.</text>
</comment>
<keyword evidence="2" id="KW-1185">Reference proteome</keyword>
<accession>A0AAN5CX39</accession>
<dbReference type="EMBL" id="BTRK01000005">
    <property type="protein sequence ID" value="GMR52234.1"/>
    <property type="molecule type" value="Genomic_DNA"/>
</dbReference>
<gene>
    <name evidence="1" type="ORF">PMAYCL1PPCAC_22429</name>
</gene>
<dbReference type="AlphaFoldDB" id="A0AAN5CX39"/>
<protein>
    <submittedName>
        <fullName evidence="1">Uncharacterized protein</fullName>
    </submittedName>
</protein>
<feature type="non-terminal residue" evidence="1">
    <location>
        <position position="61"/>
    </location>
</feature>